<feature type="compositionally biased region" description="Low complexity" evidence="1">
    <location>
        <begin position="34"/>
        <end position="44"/>
    </location>
</feature>
<feature type="region of interest" description="Disordered" evidence="1">
    <location>
        <begin position="21"/>
        <end position="44"/>
    </location>
</feature>
<dbReference type="EMBL" id="CP047652">
    <property type="protein sequence ID" value="QHI96227.1"/>
    <property type="molecule type" value="Genomic_DNA"/>
</dbReference>
<dbReference type="Proteomes" id="UP000463975">
    <property type="component" value="Chromosome"/>
</dbReference>
<evidence type="ECO:0000256" key="2">
    <source>
        <dbReference type="SAM" id="SignalP"/>
    </source>
</evidence>
<evidence type="ECO:0000313" key="3">
    <source>
        <dbReference type="EMBL" id="QHI96227.1"/>
    </source>
</evidence>
<sequence length="204" mass="21958">MICKLIKSVLLITPFIIGSTSQAASDSNKDSKETPPQSSPITISSSIGEWSYRCTFPLKGASEDPQSCIVQQTLIAQKGQKSVPLGMVVLARATDNAKKSPLSKRPWRLTVMAPLQLSLKTQPEISIDNKKSLSLEWQSCVATGCLASLDLNKAEAQQFQNGKTGQFKAGKIVGGGTLTIAFSLNGAETAMQNIDSWIKHPPLR</sequence>
<protein>
    <recommendedName>
        <fullName evidence="5">Invasion associated locus B family protein</fullName>
    </recommendedName>
</protein>
<feature type="signal peptide" evidence="2">
    <location>
        <begin position="1"/>
        <end position="23"/>
    </location>
</feature>
<dbReference type="Gene3D" id="2.60.40.1880">
    <property type="entry name" value="Invasion associated locus B (IalB) protein"/>
    <property type="match status" value="1"/>
</dbReference>
<accession>A0A6P1NH77</accession>
<name>A0A6P1NH77_9PROT</name>
<keyword evidence="4" id="KW-1185">Reference proteome</keyword>
<dbReference type="KEGG" id="bomb:GT348_08325"/>
<organism evidence="3 4">
    <name type="scientific">Aristophania vespae</name>
    <dbReference type="NCBI Taxonomy" id="2697033"/>
    <lineage>
        <taxon>Bacteria</taxon>
        <taxon>Pseudomonadati</taxon>
        <taxon>Pseudomonadota</taxon>
        <taxon>Alphaproteobacteria</taxon>
        <taxon>Acetobacterales</taxon>
        <taxon>Acetobacteraceae</taxon>
        <taxon>Aristophania</taxon>
    </lineage>
</organism>
<reference evidence="3 4" key="1">
    <citation type="submission" date="2020-01" db="EMBL/GenBank/DDBJ databases">
        <title>Genome sequencing of strain KACC 21507.</title>
        <authorList>
            <person name="Heo J."/>
            <person name="Kim S.-J."/>
            <person name="Kim J.-S."/>
            <person name="Hong S.-B."/>
            <person name="Kwon S.-W."/>
        </authorList>
    </citation>
    <scope>NUCLEOTIDE SEQUENCE [LARGE SCALE GENOMIC DNA]</scope>
    <source>
        <strain evidence="3 4">KACC 21507</strain>
    </source>
</reference>
<dbReference type="Pfam" id="PF06776">
    <property type="entry name" value="IalB"/>
    <property type="match status" value="1"/>
</dbReference>
<proteinExistence type="predicted"/>
<evidence type="ECO:0000256" key="1">
    <source>
        <dbReference type="SAM" id="MobiDB-lite"/>
    </source>
</evidence>
<dbReference type="InterPro" id="IPR038696">
    <property type="entry name" value="IalB_sf"/>
</dbReference>
<evidence type="ECO:0000313" key="4">
    <source>
        <dbReference type="Proteomes" id="UP000463975"/>
    </source>
</evidence>
<dbReference type="AlphaFoldDB" id="A0A6P1NH77"/>
<feature type="chain" id="PRO_5027023082" description="Invasion associated locus B family protein" evidence="2">
    <location>
        <begin position="24"/>
        <end position="204"/>
    </location>
</feature>
<keyword evidence="2" id="KW-0732">Signal</keyword>
<gene>
    <name evidence="3" type="ORF">GT348_08325</name>
</gene>
<evidence type="ECO:0008006" key="5">
    <source>
        <dbReference type="Google" id="ProtNLM"/>
    </source>
</evidence>
<dbReference type="RefSeq" id="WP_160619299.1">
    <property type="nucleotide sequence ID" value="NZ_CP047652.1"/>
</dbReference>
<dbReference type="InterPro" id="IPR010642">
    <property type="entry name" value="Invasion_prot_B"/>
</dbReference>